<feature type="compositionally biased region" description="Basic and acidic residues" evidence="1">
    <location>
        <begin position="120"/>
        <end position="130"/>
    </location>
</feature>
<organism evidence="2">
    <name type="scientific">viral metagenome</name>
    <dbReference type="NCBI Taxonomy" id="1070528"/>
    <lineage>
        <taxon>unclassified sequences</taxon>
        <taxon>metagenomes</taxon>
        <taxon>organismal metagenomes</taxon>
    </lineage>
</organism>
<proteinExistence type="predicted"/>
<gene>
    <name evidence="2" type="ORF">TM448B02103_0006</name>
</gene>
<sequence length="159" mass="18219">MQKLNKPTVADRQKAFQALIEKESHILYSKGADYTAGKKNEDAYANFRLIAMLLEGCPITPYTIAMIYKLKHVFSLLTFCKTGKQESGEGLEGRHMDDRNYTFILNELVPDHLNYFEKGGEVSEEPKREDCIDEDHYDDRRPQKPYLLAADGPAPPNYI</sequence>
<feature type="region of interest" description="Disordered" evidence="1">
    <location>
        <begin position="120"/>
        <end position="159"/>
    </location>
</feature>
<evidence type="ECO:0000313" key="2">
    <source>
        <dbReference type="EMBL" id="QJI00740.1"/>
    </source>
</evidence>
<reference evidence="2" key="1">
    <citation type="submission" date="2020-03" db="EMBL/GenBank/DDBJ databases">
        <title>The deep terrestrial virosphere.</title>
        <authorList>
            <person name="Holmfeldt K."/>
            <person name="Nilsson E."/>
            <person name="Simone D."/>
            <person name="Lopez-Fernandez M."/>
            <person name="Wu X."/>
            <person name="de Brujin I."/>
            <person name="Lundin D."/>
            <person name="Andersson A."/>
            <person name="Bertilsson S."/>
            <person name="Dopson M."/>
        </authorList>
    </citation>
    <scope>NUCLEOTIDE SEQUENCE</scope>
    <source>
        <strain evidence="2">TM448B02103</strain>
    </source>
</reference>
<evidence type="ECO:0000256" key="1">
    <source>
        <dbReference type="SAM" id="MobiDB-lite"/>
    </source>
</evidence>
<accession>A0A6M3XSD6</accession>
<name>A0A6M3XSD6_9ZZZZ</name>
<dbReference type="AlphaFoldDB" id="A0A6M3XSD6"/>
<protein>
    <submittedName>
        <fullName evidence="2">Uncharacterized protein</fullName>
    </submittedName>
</protein>
<dbReference type="EMBL" id="MT144873">
    <property type="protein sequence ID" value="QJI00740.1"/>
    <property type="molecule type" value="Genomic_DNA"/>
</dbReference>